<evidence type="ECO:0000256" key="1">
    <source>
        <dbReference type="SAM" id="MobiDB-lite"/>
    </source>
</evidence>
<protein>
    <submittedName>
        <fullName evidence="3">Adenine nucleotide alpha hydrolases-like superfamily protein</fullName>
    </submittedName>
</protein>
<sequence length="248" mass="26828">MASPPPAAAAAAKPVDPPKLHIQPVQVNTSSPRFPPPPATPNAIYASSPSLRRIAIAVDLSDESAFAVKWAADNYIRPGDTVILLHVRSTSVLYGADWGSSTPTNTNAANNPFTKSTSSSPRQMEEEYDNLTAKKANNLAQPLVDAHVPVKIHIVKDHDMKERLCLEVERLGLSAVIMGSRGIGASARGRSKGMLGSVSDYCVQHCACPVVVVRYKQDEDDDKAAPEEREDIEPEELPVYHDANDQLK</sequence>
<evidence type="ECO:0000313" key="3">
    <source>
        <dbReference type="EMBL" id="KAH6827079.1"/>
    </source>
</evidence>
<dbReference type="Pfam" id="PF00582">
    <property type="entry name" value="Usp"/>
    <property type="match status" value="1"/>
</dbReference>
<feature type="region of interest" description="Disordered" evidence="1">
    <location>
        <begin position="217"/>
        <end position="248"/>
    </location>
</feature>
<dbReference type="InterPro" id="IPR014729">
    <property type="entry name" value="Rossmann-like_a/b/a_fold"/>
</dbReference>
<dbReference type="SUPFAM" id="SSF52402">
    <property type="entry name" value="Adenine nucleotide alpha hydrolases-like"/>
    <property type="match status" value="1"/>
</dbReference>
<feature type="compositionally biased region" description="Acidic residues" evidence="1">
    <location>
        <begin position="218"/>
        <end position="236"/>
    </location>
</feature>
<comment type="caution">
    <text evidence="3">The sequence shown here is derived from an EMBL/GenBank/DDBJ whole genome shotgun (WGS) entry which is preliminary data.</text>
</comment>
<organism evidence="3 4">
    <name type="scientific">Perilla frutescens var. hirtella</name>
    <name type="common">Perilla citriodora</name>
    <name type="synonym">Perilla setoyensis</name>
    <dbReference type="NCBI Taxonomy" id="608512"/>
    <lineage>
        <taxon>Eukaryota</taxon>
        <taxon>Viridiplantae</taxon>
        <taxon>Streptophyta</taxon>
        <taxon>Embryophyta</taxon>
        <taxon>Tracheophyta</taxon>
        <taxon>Spermatophyta</taxon>
        <taxon>Magnoliopsida</taxon>
        <taxon>eudicotyledons</taxon>
        <taxon>Gunneridae</taxon>
        <taxon>Pentapetalae</taxon>
        <taxon>asterids</taxon>
        <taxon>lamiids</taxon>
        <taxon>Lamiales</taxon>
        <taxon>Lamiaceae</taxon>
        <taxon>Nepetoideae</taxon>
        <taxon>Elsholtzieae</taxon>
        <taxon>Perilla</taxon>
    </lineage>
</organism>
<evidence type="ECO:0000259" key="2">
    <source>
        <dbReference type="Pfam" id="PF00582"/>
    </source>
</evidence>
<dbReference type="PANTHER" id="PTHR31966:SF3">
    <property type="entry name" value="OS05G0501700 PROTEIN"/>
    <property type="match status" value="1"/>
</dbReference>
<dbReference type="InterPro" id="IPR044162">
    <property type="entry name" value="PHOS32/34"/>
</dbReference>
<evidence type="ECO:0000313" key="4">
    <source>
        <dbReference type="Proteomes" id="UP001190926"/>
    </source>
</evidence>
<dbReference type="Proteomes" id="UP001190926">
    <property type="component" value="Unassembled WGS sequence"/>
</dbReference>
<dbReference type="CDD" id="cd23659">
    <property type="entry name" value="USP_At3g01520-like"/>
    <property type="match status" value="1"/>
</dbReference>
<dbReference type="AlphaFoldDB" id="A0AAD4P517"/>
<gene>
    <name evidence="3" type="ORF">C2S53_004685</name>
</gene>
<dbReference type="InterPro" id="IPR006015">
    <property type="entry name" value="Universal_stress_UspA"/>
</dbReference>
<dbReference type="EMBL" id="SDAM02000152">
    <property type="protein sequence ID" value="KAH6827079.1"/>
    <property type="molecule type" value="Genomic_DNA"/>
</dbReference>
<feature type="compositionally biased region" description="Low complexity" evidence="1">
    <location>
        <begin position="103"/>
        <end position="114"/>
    </location>
</feature>
<dbReference type="PANTHER" id="PTHR31966">
    <property type="entry name" value="OS01G0783500 PROTEIN"/>
    <property type="match status" value="1"/>
</dbReference>
<accession>A0AAD4P517</accession>
<reference evidence="3 4" key="1">
    <citation type="journal article" date="2021" name="Nat. Commun.">
        <title>Incipient diploidization of the medicinal plant Perilla within 10,000 years.</title>
        <authorList>
            <person name="Zhang Y."/>
            <person name="Shen Q."/>
            <person name="Leng L."/>
            <person name="Zhang D."/>
            <person name="Chen S."/>
            <person name="Shi Y."/>
            <person name="Ning Z."/>
            <person name="Chen S."/>
        </authorList>
    </citation>
    <scope>NUCLEOTIDE SEQUENCE [LARGE SCALE GENOMIC DNA]</scope>
    <source>
        <strain evidence="4">cv. PC099</strain>
    </source>
</reference>
<feature type="region of interest" description="Disordered" evidence="1">
    <location>
        <begin position="1"/>
        <end position="36"/>
    </location>
</feature>
<dbReference type="GO" id="GO:0016787">
    <property type="term" value="F:hydrolase activity"/>
    <property type="evidence" value="ECO:0007669"/>
    <property type="project" value="UniProtKB-KW"/>
</dbReference>
<dbReference type="PRINTS" id="PR01438">
    <property type="entry name" value="UNVRSLSTRESS"/>
</dbReference>
<dbReference type="InterPro" id="IPR006016">
    <property type="entry name" value="UspA"/>
</dbReference>
<feature type="compositionally biased region" description="Basic and acidic residues" evidence="1">
    <location>
        <begin position="238"/>
        <end position="248"/>
    </location>
</feature>
<feature type="region of interest" description="Disordered" evidence="1">
    <location>
        <begin position="103"/>
        <end position="124"/>
    </location>
</feature>
<proteinExistence type="predicted"/>
<dbReference type="Gene3D" id="3.40.50.620">
    <property type="entry name" value="HUPs"/>
    <property type="match status" value="1"/>
</dbReference>
<keyword evidence="4" id="KW-1185">Reference proteome</keyword>
<feature type="domain" description="UspA" evidence="2">
    <location>
        <begin position="52"/>
        <end position="214"/>
    </location>
</feature>
<name>A0AAD4P517_PERFH</name>